<keyword evidence="1" id="KW-0812">Transmembrane</keyword>
<protein>
    <submittedName>
        <fullName evidence="2">Uncharacterized protein</fullName>
    </submittedName>
</protein>
<accession>A0ABS4KRD5</accession>
<sequence>MKFSRKAIIIFFSILMIAGGFIISHISPSASIRTHIFVTGHPVGAFSVTININKTEYNFDKDVLNRENAMIYNIMGNDLYDRRTGNIIVNYKVKRIGFLYFTEGYGDG</sequence>
<comment type="caution">
    <text evidence="2">The sequence shown here is derived from an EMBL/GenBank/DDBJ whole genome shotgun (WGS) entry which is preliminary data.</text>
</comment>
<name>A0ABS4KRD5_9CLOT</name>
<evidence type="ECO:0000313" key="2">
    <source>
        <dbReference type="EMBL" id="MBP2032593.1"/>
    </source>
</evidence>
<dbReference type="Proteomes" id="UP001519307">
    <property type="component" value="Unassembled WGS sequence"/>
</dbReference>
<dbReference type="RefSeq" id="WP_209701772.1">
    <property type="nucleotide sequence ID" value="NZ_JAGGLM010000005.1"/>
</dbReference>
<keyword evidence="3" id="KW-1185">Reference proteome</keyword>
<proteinExistence type="predicted"/>
<organism evidence="2 3">
    <name type="scientific">Clostridium algifaecis</name>
    <dbReference type="NCBI Taxonomy" id="1472040"/>
    <lineage>
        <taxon>Bacteria</taxon>
        <taxon>Bacillati</taxon>
        <taxon>Bacillota</taxon>
        <taxon>Clostridia</taxon>
        <taxon>Eubacteriales</taxon>
        <taxon>Clostridiaceae</taxon>
        <taxon>Clostridium</taxon>
    </lineage>
</organism>
<keyword evidence="1" id="KW-1133">Transmembrane helix</keyword>
<gene>
    <name evidence="2" type="ORF">J2Z42_001265</name>
</gene>
<reference evidence="2 3" key="1">
    <citation type="submission" date="2021-03" db="EMBL/GenBank/DDBJ databases">
        <title>Genomic Encyclopedia of Type Strains, Phase IV (KMG-IV): sequencing the most valuable type-strain genomes for metagenomic binning, comparative biology and taxonomic classification.</title>
        <authorList>
            <person name="Goeker M."/>
        </authorList>
    </citation>
    <scope>NUCLEOTIDE SEQUENCE [LARGE SCALE GENOMIC DNA]</scope>
    <source>
        <strain evidence="2 3">DSM 28783</strain>
    </source>
</reference>
<evidence type="ECO:0000256" key="1">
    <source>
        <dbReference type="SAM" id="Phobius"/>
    </source>
</evidence>
<dbReference type="EMBL" id="JAGGLM010000005">
    <property type="protein sequence ID" value="MBP2032593.1"/>
    <property type="molecule type" value="Genomic_DNA"/>
</dbReference>
<keyword evidence="1" id="KW-0472">Membrane</keyword>
<evidence type="ECO:0000313" key="3">
    <source>
        <dbReference type="Proteomes" id="UP001519307"/>
    </source>
</evidence>
<feature type="transmembrane region" description="Helical" evidence="1">
    <location>
        <begin position="7"/>
        <end position="26"/>
    </location>
</feature>